<protein>
    <submittedName>
        <fullName evidence="2">HDOD domain-containing protein</fullName>
    </submittedName>
</protein>
<keyword evidence="3" id="KW-1185">Reference proteome</keyword>
<dbReference type="SUPFAM" id="SSF109604">
    <property type="entry name" value="HD-domain/PDEase-like"/>
    <property type="match status" value="1"/>
</dbReference>
<evidence type="ECO:0000259" key="1">
    <source>
        <dbReference type="PROSITE" id="PS51833"/>
    </source>
</evidence>
<evidence type="ECO:0000313" key="3">
    <source>
        <dbReference type="Proteomes" id="UP000305674"/>
    </source>
</evidence>
<reference evidence="2 3" key="1">
    <citation type="submission" date="2019-04" db="EMBL/GenBank/DDBJ databases">
        <authorList>
            <person name="Hwang J.C."/>
        </authorList>
    </citation>
    <scope>NUCLEOTIDE SEQUENCE [LARGE SCALE GENOMIC DNA]</scope>
    <source>
        <strain evidence="2 3">IMCC35001</strain>
    </source>
</reference>
<feature type="domain" description="HDOD" evidence="1">
    <location>
        <begin position="96"/>
        <end position="297"/>
    </location>
</feature>
<dbReference type="OrthoDB" id="6396328at2"/>
<sequence>MSTQLPKPRLLDQLEQQFWQYQSLSEPIHAPSPTMEDEVAFVWRYKLAVERAAEFKRIQKNQQRSEQQQKLRQFFCRAFEAELGRLLAQPEGARKVMGIEVAQLDMLELLLDPDGDVRRLTRCIELDPWLSQALIRHINSNRFEFRRASELHDVQLAINYLGYEKLCQLIPSLVYEHWSWSPDQSQGLHQRKLWRWCRLLKSRAEYWLGEEGIGGDSARIYACLFALGPILVHRQATHLYQRMRGEWMNQARLEPEGDLSEGLRHLRLPCEPVAEHLQRHLAIARRFLEGVGYSGRFLRLLTALEQPWMQSEPAARALSRAFGEVVYLTLSGRVMKQEDGLEVITGYYQIPEARVRVLHRG</sequence>
<organism evidence="2 3">
    <name type="scientific">Ferrimonas sediminicola</name>
    <dbReference type="NCBI Taxonomy" id="2569538"/>
    <lineage>
        <taxon>Bacteria</taxon>
        <taxon>Pseudomonadati</taxon>
        <taxon>Pseudomonadota</taxon>
        <taxon>Gammaproteobacteria</taxon>
        <taxon>Alteromonadales</taxon>
        <taxon>Ferrimonadaceae</taxon>
        <taxon>Ferrimonas</taxon>
    </lineage>
</organism>
<dbReference type="EMBL" id="SWCI01000010">
    <property type="protein sequence ID" value="TKB48038.1"/>
    <property type="molecule type" value="Genomic_DNA"/>
</dbReference>
<gene>
    <name evidence="2" type="ORF">FCL40_14020</name>
</gene>
<name>A0A4U1BB26_9GAMM</name>
<dbReference type="Pfam" id="PF08668">
    <property type="entry name" value="HDOD"/>
    <property type="match status" value="1"/>
</dbReference>
<dbReference type="AlphaFoldDB" id="A0A4U1BB26"/>
<dbReference type="RefSeq" id="WP_136853928.1">
    <property type="nucleotide sequence ID" value="NZ_SWCI01000010.1"/>
</dbReference>
<dbReference type="Gene3D" id="1.10.3210.10">
    <property type="entry name" value="Hypothetical protein af1432"/>
    <property type="match status" value="1"/>
</dbReference>
<dbReference type="InterPro" id="IPR013976">
    <property type="entry name" value="HDOD"/>
</dbReference>
<dbReference type="PROSITE" id="PS51833">
    <property type="entry name" value="HDOD"/>
    <property type="match status" value="1"/>
</dbReference>
<evidence type="ECO:0000313" key="2">
    <source>
        <dbReference type="EMBL" id="TKB48038.1"/>
    </source>
</evidence>
<comment type="caution">
    <text evidence="2">The sequence shown here is derived from an EMBL/GenBank/DDBJ whole genome shotgun (WGS) entry which is preliminary data.</text>
</comment>
<dbReference type="Proteomes" id="UP000305674">
    <property type="component" value="Unassembled WGS sequence"/>
</dbReference>
<proteinExistence type="predicted"/>
<accession>A0A4U1BB26</accession>